<reference evidence="8 9" key="1">
    <citation type="submission" date="2024-01" db="EMBL/GenBank/DDBJ databases">
        <title>Genome assemblies of Stephania.</title>
        <authorList>
            <person name="Yang L."/>
        </authorList>
    </citation>
    <scope>NUCLEOTIDE SEQUENCE [LARGE SCALE GENOMIC DNA]</scope>
    <source>
        <strain evidence="8">QJT</strain>
        <tissue evidence="8">Leaf</tissue>
    </source>
</reference>
<dbReference type="InterPro" id="IPR032816">
    <property type="entry name" value="VTT_dom"/>
</dbReference>
<dbReference type="EMBL" id="JBBNAE010000003">
    <property type="protein sequence ID" value="KAK9138211.1"/>
    <property type="molecule type" value="Genomic_DNA"/>
</dbReference>
<keyword evidence="4 6" id="KW-1133">Transmembrane helix</keyword>
<evidence type="ECO:0000256" key="6">
    <source>
        <dbReference type="SAM" id="Phobius"/>
    </source>
</evidence>
<dbReference type="GO" id="GO:0005886">
    <property type="term" value="C:plasma membrane"/>
    <property type="evidence" value="ECO:0007669"/>
    <property type="project" value="UniProtKB-SubCell"/>
</dbReference>
<dbReference type="Proteomes" id="UP001417504">
    <property type="component" value="Unassembled WGS sequence"/>
</dbReference>
<feature type="transmembrane region" description="Helical" evidence="6">
    <location>
        <begin position="162"/>
        <end position="182"/>
    </location>
</feature>
<evidence type="ECO:0000256" key="1">
    <source>
        <dbReference type="ARBA" id="ARBA00004651"/>
    </source>
</evidence>
<dbReference type="PANTHER" id="PTHR30353:SF0">
    <property type="entry name" value="TRANSMEMBRANE PROTEIN"/>
    <property type="match status" value="1"/>
</dbReference>
<keyword evidence="2" id="KW-1003">Cell membrane</keyword>
<evidence type="ECO:0000259" key="7">
    <source>
        <dbReference type="Pfam" id="PF09335"/>
    </source>
</evidence>
<keyword evidence="5 6" id="KW-0472">Membrane</keyword>
<evidence type="ECO:0000256" key="3">
    <source>
        <dbReference type="ARBA" id="ARBA00022692"/>
    </source>
</evidence>
<dbReference type="PANTHER" id="PTHR30353">
    <property type="entry name" value="INNER MEMBRANE PROTEIN DEDA-RELATED"/>
    <property type="match status" value="1"/>
</dbReference>
<name>A0AAP0JR04_9MAGN</name>
<sequence length="369" mass="39658">MGVASVVASPAPLILLLHCSSRHEKLMSSKTPRCVPHFFNHKIHNTSRAKIFRARDADAGSEASTSGNISNGHGNGSDEMLGASTISSSISASSLSTKLAIALGIAALVTIISIMVKLRAKGSYFAGISDFFNGSLASTLAPDAPSVGFTLKFFGHKVVLPAYAPGWIYFWLLMAAGCGLFISEEALNIWVGTSIGRLLAWDGSWTSFMESFSRNASYIITTALWVYWGVCISDMIPFYLGRLFRQSGASDDLSSKLGIDKEKAVSITETVQKYGNLVGFVERFSLGVRNPTSFVAGSLGISPERFFAGVCCGGLITLPVQFGIGFLFRERPMMALASVATVVGIWTAFPYAVAALTAFLLYLHQRRAR</sequence>
<keyword evidence="3 6" id="KW-0812">Transmembrane</keyword>
<evidence type="ECO:0000256" key="2">
    <source>
        <dbReference type="ARBA" id="ARBA00022475"/>
    </source>
</evidence>
<accession>A0AAP0JR04</accession>
<dbReference type="InterPro" id="IPR032818">
    <property type="entry name" value="DedA-like"/>
</dbReference>
<dbReference type="AlphaFoldDB" id="A0AAP0JR04"/>
<feature type="domain" description="VTT" evidence="7">
    <location>
        <begin position="220"/>
        <end position="324"/>
    </location>
</feature>
<protein>
    <recommendedName>
        <fullName evidence="7">VTT domain-containing protein</fullName>
    </recommendedName>
</protein>
<proteinExistence type="predicted"/>
<gene>
    <name evidence="8" type="ORF">Sjap_008805</name>
</gene>
<organism evidence="8 9">
    <name type="scientific">Stephania japonica</name>
    <dbReference type="NCBI Taxonomy" id="461633"/>
    <lineage>
        <taxon>Eukaryota</taxon>
        <taxon>Viridiplantae</taxon>
        <taxon>Streptophyta</taxon>
        <taxon>Embryophyta</taxon>
        <taxon>Tracheophyta</taxon>
        <taxon>Spermatophyta</taxon>
        <taxon>Magnoliopsida</taxon>
        <taxon>Ranunculales</taxon>
        <taxon>Menispermaceae</taxon>
        <taxon>Menispermoideae</taxon>
        <taxon>Cissampelideae</taxon>
        <taxon>Stephania</taxon>
    </lineage>
</organism>
<feature type="transmembrane region" description="Helical" evidence="6">
    <location>
        <begin position="306"/>
        <end position="328"/>
    </location>
</feature>
<evidence type="ECO:0000256" key="4">
    <source>
        <dbReference type="ARBA" id="ARBA00022989"/>
    </source>
</evidence>
<evidence type="ECO:0000256" key="5">
    <source>
        <dbReference type="ARBA" id="ARBA00023136"/>
    </source>
</evidence>
<feature type="transmembrane region" description="Helical" evidence="6">
    <location>
        <begin position="334"/>
        <end position="363"/>
    </location>
</feature>
<evidence type="ECO:0000313" key="8">
    <source>
        <dbReference type="EMBL" id="KAK9138211.1"/>
    </source>
</evidence>
<feature type="transmembrane region" description="Helical" evidence="6">
    <location>
        <begin position="216"/>
        <end position="240"/>
    </location>
</feature>
<comment type="subcellular location">
    <subcellularLocation>
        <location evidence="1">Cell membrane</location>
        <topology evidence="1">Multi-pass membrane protein</topology>
    </subcellularLocation>
</comment>
<dbReference type="Pfam" id="PF09335">
    <property type="entry name" value="VTT_dom"/>
    <property type="match status" value="1"/>
</dbReference>
<comment type="caution">
    <text evidence="8">The sequence shown here is derived from an EMBL/GenBank/DDBJ whole genome shotgun (WGS) entry which is preliminary data.</text>
</comment>
<keyword evidence="9" id="KW-1185">Reference proteome</keyword>
<feature type="transmembrane region" description="Helical" evidence="6">
    <location>
        <begin position="99"/>
        <end position="116"/>
    </location>
</feature>
<evidence type="ECO:0000313" key="9">
    <source>
        <dbReference type="Proteomes" id="UP001417504"/>
    </source>
</evidence>